<dbReference type="GO" id="GO:0051537">
    <property type="term" value="F:2 iron, 2 sulfur cluster binding"/>
    <property type="evidence" value="ECO:0007669"/>
    <property type="project" value="UniProtKB-KW"/>
</dbReference>
<dbReference type="RefSeq" id="WP_012195472.1">
    <property type="nucleotide sequence ID" value="NC_009976.1"/>
</dbReference>
<dbReference type="eggNOG" id="COG0633">
    <property type="taxonomic scope" value="Bacteria"/>
</dbReference>
<dbReference type="EMBL" id="CP000878">
    <property type="protein sequence ID" value="ABX08851.1"/>
    <property type="molecule type" value="Genomic_DNA"/>
</dbReference>
<dbReference type="InterPro" id="IPR001041">
    <property type="entry name" value="2Fe-2S_ferredoxin-type"/>
</dbReference>
<dbReference type="HOGENOM" id="CLU_082632_7_3_3"/>
<evidence type="ECO:0000256" key="6">
    <source>
        <dbReference type="ARBA" id="ARBA00023004"/>
    </source>
</evidence>
<dbReference type="CDD" id="cd00207">
    <property type="entry name" value="fer2"/>
    <property type="match status" value="1"/>
</dbReference>
<dbReference type="EC" id="1.18.1.3" evidence="10"/>
<dbReference type="SUPFAM" id="SSF54292">
    <property type="entry name" value="2Fe-2S ferredoxin-like"/>
    <property type="match status" value="1"/>
</dbReference>
<evidence type="ECO:0000256" key="7">
    <source>
        <dbReference type="ARBA" id="ARBA00023014"/>
    </source>
</evidence>
<dbReference type="PROSITE" id="PS51085">
    <property type="entry name" value="2FE2S_FER_2"/>
    <property type="match status" value="1"/>
</dbReference>
<protein>
    <submittedName>
        <fullName evidence="10">Ferredoxin</fullName>
        <ecNumber evidence="10">1.18.1.3</ecNumber>
    </submittedName>
</protein>
<proteinExistence type="inferred from homology"/>
<dbReference type="STRING" id="93059.P9211_09201"/>
<dbReference type="Proteomes" id="UP000000788">
    <property type="component" value="Chromosome"/>
</dbReference>
<keyword evidence="5" id="KW-0249">Electron transport</keyword>
<comment type="cofactor">
    <cofactor evidence="8">
        <name>[2Fe-2S] cluster</name>
        <dbReference type="ChEBI" id="CHEBI:190135"/>
    </cofactor>
</comment>
<dbReference type="InterPro" id="IPR012675">
    <property type="entry name" value="Beta-grasp_dom_sf"/>
</dbReference>
<dbReference type="Gene3D" id="3.10.20.30">
    <property type="match status" value="1"/>
</dbReference>
<evidence type="ECO:0000313" key="11">
    <source>
        <dbReference type="Proteomes" id="UP000000788"/>
    </source>
</evidence>
<dbReference type="OrthoDB" id="462043at2"/>
<accession>A9BAI9</accession>
<evidence type="ECO:0000259" key="9">
    <source>
        <dbReference type="PROSITE" id="PS51085"/>
    </source>
</evidence>
<reference evidence="10 11" key="1">
    <citation type="journal article" date="2007" name="PLoS Genet.">
        <title>Patterns and implications of gene gain and loss in the evolution of Prochlorococcus.</title>
        <authorList>
            <person name="Kettler G.C."/>
            <person name="Martiny A.C."/>
            <person name="Huang K."/>
            <person name="Zucker J."/>
            <person name="Coleman M.L."/>
            <person name="Rodrigue S."/>
            <person name="Chen F."/>
            <person name="Lapidus A."/>
            <person name="Ferriera S."/>
            <person name="Johnson J."/>
            <person name="Steglich C."/>
            <person name="Church G.M."/>
            <person name="Richardson P."/>
            <person name="Chisholm S.W."/>
        </authorList>
    </citation>
    <scope>NUCLEOTIDE SEQUENCE [LARGE SCALE GENOMIC DNA]</scope>
    <source>
        <strain evidence="11">MIT 9211</strain>
    </source>
</reference>
<comment type="similarity">
    <text evidence="1">Belongs to the 2Fe2S plant-type ferredoxin family.</text>
</comment>
<evidence type="ECO:0000256" key="5">
    <source>
        <dbReference type="ARBA" id="ARBA00022982"/>
    </source>
</evidence>
<keyword evidence="11" id="KW-1185">Reference proteome</keyword>
<organism evidence="10 11">
    <name type="scientific">Prochlorococcus marinus (strain MIT 9211)</name>
    <dbReference type="NCBI Taxonomy" id="93059"/>
    <lineage>
        <taxon>Bacteria</taxon>
        <taxon>Bacillati</taxon>
        <taxon>Cyanobacteriota</taxon>
        <taxon>Cyanophyceae</taxon>
        <taxon>Synechococcales</taxon>
        <taxon>Prochlorococcaceae</taxon>
        <taxon>Prochlorococcus</taxon>
    </lineage>
</organism>
<dbReference type="AlphaFoldDB" id="A9BAI9"/>
<dbReference type="GO" id="GO:0008860">
    <property type="term" value="F:ferredoxin-NAD+ reductase activity"/>
    <property type="evidence" value="ECO:0007669"/>
    <property type="project" value="UniProtKB-EC"/>
</dbReference>
<dbReference type="Pfam" id="PF00111">
    <property type="entry name" value="Fer2"/>
    <property type="match status" value="1"/>
</dbReference>
<keyword evidence="6" id="KW-0408">Iron</keyword>
<keyword evidence="7" id="KW-0411">Iron-sulfur</keyword>
<feature type="domain" description="2Fe-2S ferredoxin-type" evidence="9">
    <location>
        <begin position="5"/>
        <end position="97"/>
    </location>
</feature>
<name>A9BAI9_PROM4</name>
<dbReference type="InterPro" id="IPR036010">
    <property type="entry name" value="2Fe-2S_ferredoxin-like_sf"/>
</dbReference>
<keyword evidence="10" id="KW-0560">Oxidoreductase</keyword>
<evidence type="ECO:0000256" key="1">
    <source>
        <dbReference type="ARBA" id="ARBA00007874"/>
    </source>
</evidence>
<evidence type="ECO:0000256" key="4">
    <source>
        <dbReference type="ARBA" id="ARBA00022723"/>
    </source>
</evidence>
<evidence type="ECO:0000256" key="3">
    <source>
        <dbReference type="ARBA" id="ARBA00022714"/>
    </source>
</evidence>
<sequence>MNKSHKIIVHNKQINRTISIEVPHGEYILRYFESQGEDLPFSCRNGCCTTCAVKVLSGDLDQSLGIGLSKEMQDKGYALLCIAKAIGPLEVETQDEDEVYEKQFGKFLSDMGTKAGNPFDI</sequence>
<dbReference type="GO" id="GO:0046872">
    <property type="term" value="F:metal ion binding"/>
    <property type="evidence" value="ECO:0007669"/>
    <property type="project" value="UniProtKB-KW"/>
</dbReference>
<dbReference type="PANTHER" id="PTHR43112">
    <property type="entry name" value="FERREDOXIN"/>
    <property type="match status" value="1"/>
</dbReference>
<evidence type="ECO:0000256" key="8">
    <source>
        <dbReference type="ARBA" id="ARBA00034078"/>
    </source>
</evidence>
<evidence type="ECO:0000313" key="10">
    <source>
        <dbReference type="EMBL" id="ABX08851.1"/>
    </source>
</evidence>
<keyword evidence="2" id="KW-0813">Transport</keyword>
<keyword evidence="4" id="KW-0479">Metal-binding</keyword>
<dbReference type="PANTHER" id="PTHR43112:SF10">
    <property type="entry name" value="FERREDOXIN C 2, CHLOROPLASTIC"/>
    <property type="match status" value="1"/>
</dbReference>
<keyword evidence="3" id="KW-0001">2Fe-2S</keyword>
<evidence type="ECO:0000256" key="2">
    <source>
        <dbReference type="ARBA" id="ARBA00022448"/>
    </source>
</evidence>
<gene>
    <name evidence="10" type="ordered locus">P9211_09201</name>
</gene>
<dbReference type="KEGG" id="pmj:P9211_09201"/>